<sequence length="340" mass="38249">MILLFYILQIARSISSALLTSSDSGFTIIHLRYKKSVKVSLVDRMAVIPDGEPNTFGFSVKFYENDHNPQVYDNFPSGSLTISGYELTLFSNTATAEESVSVPLWLIPKTLCNGTNALIMAEHHLLLDAQSTKFQGTVCLFSQTEFHSAKVDAIMKSKDSTSSLAFYENNLKSDSNHETDIDEPVKACNRGEKCHTHHLNPFFIVIKSKPQKPIKFKLDYEVRAPQNNIVHCQINSILKITHEGPKKSAIVFEGANIKCESRANDMLVIYKYIGIFFVLVLVVIITLQCTGTVDIGEILCPDEEKKRFENLKKDPYASRIDEPTINSNEQPKFNSTDKEN</sequence>
<feature type="chain" id="PRO_5047443461" evidence="3">
    <location>
        <begin position="17"/>
        <end position="340"/>
    </location>
</feature>
<feature type="compositionally biased region" description="Polar residues" evidence="1">
    <location>
        <begin position="324"/>
        <end position="334"/>
    </location>
</feature>
<evidence type="ECO:0000313" key="5">
    <source>
        <dbReference type="Proteomes" id="UP001470230"/>
    </source>
</evidence>
<dbReference type="EMBL" id="JAPFFF010000015">
    <property type="protein sequence ID" value="KAK8866760.1"/>
    <property type="molecule type" value="Genomic_DNA"/>
</dbReference>
<comment type="caution">
    <text evidence="4">The sequence shown here is derived from an EMBL/GenBank/DDBJ whole genome shotgun (WGS) entry which is preliminary data.</text>
</comment>
<keyword evidence="5" id="KW-1185">Reference proteome</keyword>
<gene>
    <name evidence="4" type="ORF">M9Y10_009728</name>
</gene>
<organism evidence="4 5">
    <name type="scientific">Tritrichomonas musculus</name>
    <dbReference type="NCBI Taxonomy" id="1915356"/>
    <lineage>
        <taxon>Eukaryota</taxon>
        <taxon>Metamonada</taxon>
        <taxon>Parabasalia</taxon>
        <taxon>Tritrichomonadida</taxon>
        <taxon>Tritrichomonadidae</taxon>
        <taxon>Tritrichomonas</taxon>
    </lineage>
</organism>
<keyword evidence="2" id="KW-0472">Membrane</keyword>
<keyword evidence="2" id="KW-0812">Transmembrane</keyword>
<name>A0ABR2IQB7_9EUKA</name>
<feature type="signal peptide" evidence="3">
    <location>
        <begin position="1"/>
        <end position="16"/>
    </location>
</feature>
<evidence type="ECO:0000313" key="4">
    <source>
        <dbReference type="EMBL" id="KAK8866760.1"/>
    </source>
</evidence>
<feature type="region of interest" description="Disordered" evidence="1">
    <location>
        <begin position="317"/>
        <end position="340"/>
    </location>
</feature>
<dbReference type="Proteomes" id="UP001470230">
    <property type="component" value="Unassembled WGS sequence"/>
</dbReference>
<keyword evidence="3" id="KW-0732">Signal</keyword>
<proteinExistence type="predicted"/>
<evidence type="ECO:0000256" key="1">
    <source>
        <dbReference type="SAM" id="MobiDB-lite"/>
    </source>
</evidence>
<feature type="transmembrane region" description="Helical" evidence="2">
    <location>
        <begin position="269"/>
        <end position="287"/>
    </location>
</feature>
<evidence type="ECO:0000256" key="3">
    <source>
        <dbReference type="SAM" id="SignalP"/>
    </source>
</evidence>
<reference evidence="4 5" key="1">
    <citation type="submission" date="2024-04" db="EMBL/GenBank/DDBJ databases">
        <title>Tritrichomonas musculus Genome.</title>
        <authorList>
            <person name="Alves-Ferreira E."/>
            <person name="Grigg M."/>
            <person name="Lorenzi H."/>
            <person name="Galac M."/>
        </authorList>
    </citation>
    <scope>NUCLEOTIDE SEQUENCE [LARGE SCALE GENOMIC DNA]</scope>
    <source>
        <strain evidence="4 5">EAF2021</strain>
    </source>
</reference>
<keyword evidence="2" id="KW-1133">Transmembrane helix</keyword>
<protein>
    <submittedName>
        <fullName evidence="4">Uncharacterized protein</fullName>
    </submittedName>
</protein>
<accession>A0ABR2IQB7</accession>
<evidence type="ECO:0000256" key="2">
    <source>
        <dbReference type="SAM" id="Phobius"/>
    </source>
</evidence>